<accession>A0A8I1KDR0</accession>
<evidence type="ECO:0000313" key="3">
    <source>
        <dbReference type="Proteomes" id="UP000641429"/>
    </source>
</evidence>
<dbReference type="AlphaFoldDB" id="A0A8I1KDR0"/>
<dbReference type="EMBL" id="JAELXN010000062">
    <property type="protein sequence ID" value="MBJ6597358.1"/>
    <property type="molecule type" value="Genomic_DNA"/>
</dbReference>
<dbReference type="PANTHER" id="PTHR43581:SF2">
    <property type="entry name" value="EXCINUCLEASE ATPASE SUBUNIT"/>
    <property type="match status" value="1"/>
</dbReference>
<dbReference type="Proteomes" id="UP000641429">
    <property type="component" value="Unassembled WGS sequence"/>
</dbReference>
<proteinExistence type="predicted"/>
<sequence length="545" mass="62676">MKLCFLWVDRFKNLANLSASFCSEYQYAFDSEKKQLTRFAKPPLPDSRLLEPHLSHISGVLGANGTGKTTLLELICLVTKAKDDLNSNYILIYESEGELFYYSSEDSNKNLISSFEIQHSHGASHLEQLNVIFFSNVYDDGFLNLGSPIKDISVNRQARYFGKEENDKSKFIQDLDFIKSDAFRYLRYPSPRRASVKIDPQFWSRYTNRDLNHEDYSVIRKLRDIYSIKRRARISVKEHACVVIKLGVLARIYADFYSDASVSHIFQKNLSDEDNFTPDLDLLMIELIKGFENDHPSVANMLSLLRDIDEMFEMVNLKEERRYRNYQINFTIALKRNNLSAFEGIVALVHIIPRANMQWAELSSGQRAYVNLFSSVWNALADSRDTDALVCIDEGDLYLHPQLQVEFIEKLVRVMPHLTHKEMQIIVTTHSPLLVTDLPGQCLTVLTKDKNGLTQAKQGGKTFGANLYDIYRNTFQLDNQRTGNLSQDYMTSIIRLLDKEVLMDADIVDLTASLNIIGDKLLRYHIEKKLNAYQQQAGIMGGQYD</sequence>
<dbReference type="RefSeq" id="WP_049011978.1">
    <property type="nucleotide sequence ID" value="NZ_JAELXN010000062.1"/>
</dbReference>
<dbReference type="SUPFAM" id="SSF52540">
    <property type="entry name" value="P-loop containing nucleoside triphosphate hydrolases"/>
    <property type="match status" value="1"/>
</dbReference>
<evidence type="ECO:0000313" key="2">
    <source>
        <dbReference type="EMBL" id="MBJ6597358.1"/>
    </source>
</evidence>
<evidence type="ECO:0000259" key="1">
    <source>
        <dbReference type="Pfam" id="PF13175"/>
    </source>
</evidence>
<organism evidence="2 3">
    <name type="scientific">Enterobacter asburiae</name>
    <dbReference type="NCBI Taxonomy" id="61645"/>
    <lineage>
        <taxon>Bacteria</taxon>
        <taxon>Pseudomonadati</taxon>
        <taxon>Pseudomonadota</taxon>
        <taxon>Gammaproteobacteria</taxon>
        <taxon>Enterobacterales</taxon>
        <taxon>Enterobacteriaceae</taxon>
        <taxon>Enterobacter</taxon>
        <taxon>Enterobacter cloacae complex</taxon>
    </lineage>
</organism>
<reference evidence="2" key="1">
    <citation type="submission" date="2020-12" db="EMBL/GenBank/DDBJ databases">
        <title>Molecular epidemiology of VIM- metallo-b-lactamase-producing Enterobacter cloacae complex isolated in France between 2015 and 2018.</title>
        <authorList>
            <person name="Emeraud C."/>
            <person name="Petit C."/>
            <person name="Bonnin R."/>
            <person name="Naas T."/>
            <person name="Dortet L."/>
        </authorList>
    </citation>
    <scope>NUCLEOTIDE SEQUENCE</scope>
    <source>
        <strain evidence="2">170C2</strain>
    </source>
</reference>
<feature type="domain" description="Endonuclease GajA/Old nuclease/RecF-like AAA" evidence="1">
    <location>
        <begin position="55"/>
        <end position="435"/>
    </location>
</feature>
<protein>
    <submittedName>
        <fullName evidence="2">AAA family ATPase</fullName>
    </submittedName>
</protein>
<dbReference type="InterPro" id="IPR051396">
    <property type="entry name" value="Bact_Antivir_Def_Nuclease"/>
</dbReference>
<dbReference type="InterPro" id="IPR027417">
    <property type="entry name" value="P-loop_NTPase"/>
</dbReference>
<dbReference type="Pfam" id="PF13175">
    <property type="entry name" value="AAA_15"/>
    <property type="match status" value="1"/>
</dbReference>
<gene>
    <name evidence="2" type="ORF">JGT27_16835</name>
</gene>
<dbReference type="InterPro" id="IPR041685">
    <property type="entry name" value="AAA_GajA/Old/RecF-like"/>
</dbReference>
<dbReference type="PANTHER" id="PTHR43581">
    <property type="entry name" value="ATP/GTP PHOSPHATASE"/>
    <property type="match status" value="1"/>
</dbReference>
<comment type="caution">
    <text evidence="2">The sequence shown here is derived from an EMBL/GenBank/DDBJ whole genome shotgun (WGS) entry which is preliminary data.</text>
</comment>
<dbReference type="Gene3D" id="3.40.50.300">
    <property type="entry name" value="P-loop containing nucleotide triphosphate hydrolases"/>
    <property type="match status" value="1"/>
</dbReference>
<name>A0A8I1KDR0_ENTAS</name>